<feature type="coiled-coil region" evidence="1">
    <location>
        <begin position="190"/>
        <end position="469"/>
    </location>
</feature>
<keyword evidence="3" id="KW-1185">Reference proteome</keyword>
<reference evidence="2" key="1">
    <citation type="submission" date="2006-10" db="EMBL/GenBank/DDBJ databases">
        <authorList>
            <person name="Amadeo P."/>
            <person name="Zhao Q."/>
            <person name="Wortman J."/>
            <person name="Fraser-Liggett C."/>
            <person name="Carlton J."/>
        </authorList>
    </citation>
    <scope>NUCLEOTIDE SEQUENCE</scope>
    <source>
        <strain evidence="2">G3</strain>
    </source>
</reference>
<sequence>MFNDGNSLSSSDKFRKNKISPDNYSFALDTEVELSSNQDLHSDFEKIINENQTLTESIASYKVDLQNTQKLLQIEKRKTAELEQQLRNEKDAKDASIFKSLSAAQSNDEQKKQIETLKNQNSKLTKSLNEKNTEIINNVNAISAFVNQWNRFFSTNYSNLQEIEREIPSLFRSLNTEKKDSNELQSNSTIQQVSDENIQLRRQIEDLQKQLQSSITQANESKKDFVNKLDKLANDNSNKISDLQEKLGVSSIENSNLRSTNENLNKRIEALQQLLDDKTEIQKMEEIINGLKDENTDLKNKLKSFKSKAEHLVSKIQESDDLTNQVNEELVNAKKSLAQSQKDLKSSNDQLERQKYELEEIKNTLETEKKQNSIKDQMIKELTQKQLADADEIDDLSRQIKLLNIKVEELTHNNEKSEQTINSMHQDNDKLIENLQKEKENSSKLNSVLKDTEAHNNALKDENQKLSDELSKIKPEIIPICAWTNFGPQNELKQQIQQIVTCKDKHLPQKICESLYTVSKFYESQLSALNANLEVEMCKSDLLCSLMSEINSFLKLPQKTPNEVISYKSDFLSNIKKELGKVNQHIIELEVFSKEFDKSKDYKEIGKRADQLQNLNDELNKEIIMKENDISRLLQQNKSMNDEIIRLKSEIDQNEQELESNKALADKVSELTKTVYEQKVLLQAAGQKIALQSNAKSLEDKKNKESLDFHAKLAERKYEKEKKLYELKIKEMEEMNAELESTVENLSKSLKRKKDINKKLKSEIARLLSAQNNKEIETPPVNDESNNSLVNELKHKIERLSKVNEGLQLEITQQMQKLTGQTTMIKRLQKQIKNSDEEKEMLNTMYNDMKQRYNNDTKHIQTKYEAENMSISEKFTHDIDAMKVQHESELRNIFGMIGTSFKQFYDARSKLDMQKTREIIDQASSQLNKLRNSDIHLRSLLGLEENDSIEDVVTNILFRQ</sequence>
<feature type="coiled-coil region" evidence="1">
    <location>
        <begin position="65"/>
        <end position="134"/>
    </location>
</feature>
<keyword evidence="1" id="KW-0175">Coiled coil</keyword>
<dbReference type="STRING" id="5722.A2FU10"/>
<evidence type="ECO:0000256" key="1">
    <source>
        <dbReference type="SAM" id="Coils"/>
    </source>
</evidence>
<evidence type="ECO:0000313" key="2">
    <source>
        <dbReference type="EMBL" id="EAX91605.1"/>
    </source>
</evidence>
<proteinExistence type="predicted"/>
<feature type="coiled-coil region" evidence="1">
    <location>
        <begin position="715"/>
        <end position="852"/>
    </location>
</feature>
<dbReference type="Proteomes" id="UP000001542">
    <property type="component" value="Unassembled WGS sequence"/>
</dbReference>
<dbReference type="KEGG" id="tva:4749304"/>
<name>A2FU10_TRIV3</name>
<feature type="coiled-coil region" evidence="1">
    <location>
        <begin position="602"/>
        <end position="664"/>
    </location>
</feature>
<dbReference type="OrthoDB" id="10069295at2759"/>
<dbReference type="VEuPathDB" id="TrichDB:TVAGG3_0504130"/>
<dbReference type="SMR" id="A2FU10"/>
<dbReference type="AlphaFoldDB" id="A2FU10"/>
<accession>A2FU10</accession>
<evidence type="ECO:0000313" key="3">
    <source>
        <dbReference type="Proteomes" id="UP000001542"/>
    </source>
</evidence>
<dbReference type="OMA" id="QGRENTM"/>
<dbReference type="RefSeq" id="XP_001304535.1">
    <property type="nucleotide sequence ID" value="XM_001304534.1"/>
</dbReference>
<dbReference type="VEuPathDB" id="TrichDB:TVAG_385570"/>
<gene>
    <name evidence="2" type="ORF">TVAG_385570</name>
</gene>
<dbReference type="InParanoid" id="A2FU10"/>
<protein>
    <submittedName>
        <fullName evidence="2">Uncharacterized protein</fullName>
    </submittedName>
</protein>
<reference evidence="2" key="2">
    <citation type="journal article" date="2007" name="Science">
        <title>Draft genome sequence of the sexually transmitted pathogen Trichomonas vaginalis.</title>
        <authorList>
            <person name="Carlton J.M."/>
            <person name="Hirt R.P."/>
            <person name="Silva J.C."/>
            <person name="Delcher A.L."/>
            <person name="Schatz M."/>
            <person name="Zhao Q."/>
            <person name="Wortman J.R."/>
            <person name="Bidwell S.L."/>
            <person name="Alsmark U.C.M."/>
            <person name="Besteiro S."/>
            <person name="Sicheritz-Ponten T."/>
            <person name="Noel C.J."/>
            <person name="Dacks J.B."/>
            <person name="Foster P.G."/>
            <person name="Simillion C."/>
            <person name="Van de Peer Y."/>
            <person name="Miranda-Saavedra D."/>
            <person name="Barton G.J."/>
            <person name="Westrop G.D."/>
            <person name="Mueller S."/>
            <person name="Dessi D."/>
            <person name="Fiori P.L."/>
            <person name="Ren Q."/>
            <person name="Paulsen I."/>
            <person name="Zhang H."/>
            <person name="Bastida-Corcuera F.D."/>
            <person name="Simoes-Barbosa A."/>
            <person name="Brown M.T."/>
            <person name="Hayes R.D."/>
            <person name="Mukherjee M."/>
            <person name="Okumura C.Y."/>
            <person name="Schneider R."/>
            <person name="Smith A.J."/>
            <person name="Vanacova S."/>
            <person name="Villalvazo M."/>
            <person name="Haas B.J."/>
            <person name="Pertea M."/>
            <person name="Feldblyum T.V."/>
            <person name="Utterback T.R."/>
            <person name="Shu C.L."/>
            <person name="Osoegawa K."/>
            <person name="de Jong P.J."/>
            <person name="Hrdy I."/>
            <person name="Horvathova L."/>
            <person name="Zubacova Z."/>
            <person name="Dolezal P."/>
            <person name="Malik S.B."/>
            <person name="Logsdon J.M. Jr."/>
            <person name="Henze K."/>
            <person name="Gupta A."/>
            <person name="Wang C.C."/>
            <person name="Dunne R.L."/>
            <person name="Upcroft J.A."/>
            <person name="Upcroft P."/>
            <person name="White O."/>
            <person name="Salzberg S.L."/>
            <person name="Tang P."/>
            <person name="Chiu C.-H."/>
            <person name="Lee Y.-S."/>
            <person name="Embley T.M."/>
            <person name="Coombs G.H."/>
            <person name="Mottram J.C."/>
            <person name="Tachezy J."/>
            <person name="Fraser-Liggett C.M."/>
            <person name="Johnson P.J."/>
        </authorList>
    </citation>
    <scope>NUCLEOTIDE SEQUENCE [LARGE SCALE GENOMIC DNA]</scope>
    <source>
        <strain evidence="2">G3</strain>
    </source>
</reference>
<organism evidence="2 3">
    <name type="scientific">Trichomonas vaginalis (strain ATCC PRA-98 / G3)</name>
    <dbReference type="NCBI Taxonomy" id="412133"/>
    <lineage>
        <taxon>Eukaryota</taxon>
        <taxon>Metamonada</taxon>
        <taxon>Parabasalia</taxon>
        <taxon>Trichomonadida</taxon>
        <taxon>Trichomonadidae</taxon>
        <taxon>Trichomonas</taxon>
    </lineage>
</organism>
<dbReference type="EMBL" id="DS114023">
    <property type="protein sequence ID" value="EAX91605.1"/>
    <property type="molecule type" value="Genomic_DNA"/>
</dbReference>